<feature type="domain" description="Glycosyltransferase 2-like" evidence="6">
    <location>
        <begin position="253"/>
        <end position="403"/>
    </location>
</feature>
<dbReference type="InterPro" id="IPR001173">
    <property type="entry name" value="Glyco_trans_2-like"/>
</dbReference>
<evidence type="ECO:0000313" key="7">
    <source>
        <dbReference type="EMBL" id="RPE13299.1"/>
    </source>
</evidence>
<sequence>MQHTIWEHIVRFYEHSVFFYCVCLFAFYTLLSTLSLIAIRRYAWKNRIRETITLVESPLTPGISVVAPAYNEGVTIISNVRSLLALNYPRFEVIIVNDGSTDDTLEKLIREFDLSEIDYAYHPQLFSQPVKRFFKSANPAYAKLLVLDKENGKSKADAANAGINAAAFGYILNTDVDCILNRDTLLKLIRPFMDEEKRVIATGAPLRMANSCETDAGMLTAVHPPEDLLPRFQEMEYVRSFVLGKMGWTFINAVPNVSGGLGLFDKEILIKTGGYDPASMGEDMDMVIRMCKYMCEQKQEYAVRYIPETLCWTEGPSTLKVFGRQRTRWARGLMQIFGKHRHVLFNPKYKRLGLVVFPYNFLFELLAPVIEFTGILYYIYIIVFNIINWDFAVILLLFIYTFSVLISSLAVLWDQFTFQYYRSWKDVAGLCLMAFLEPLIYHPLVLFFSIKGYFYQLTGKKHGWGNMQRKGFKQQVKPACK</sequence>
<keyword evidence="2" id="KW-0328">Glycosyltransferase</keyword>
<dbReference type="Pfam" id="PF13632">
    <property type="entry name" value="Glyco_trans_2_3"/>
    <property type="match status" value="1"/>
</dbReference>
<dbReference type="GO" id="GO:0016757">
    <property type="term" value="F:glycosyltransferase activity"/>
    <property type="evidence" value="ECO:0007669"/>
    <property type="project" value="UniProtKB-KW"/>
</dbReference>
<dbReference type="PANTHER" id="PTHR43630:SF1">
    <property type="entry name" value="POLY-BETA-1,6-N-ACETYL-D-GLUCOSAMINE SYNTHASE"/>
    <property type="match status" value="1"/>
</dbReference>
<dbReference type="Proteomes" id="UP000278351">
    <property type="component" value="Unassembled WGS sequence"/>
</dbReference>
<evidence type="ECO:0000256" key="1">
    <source>
        <dbReference type="ARBA" id="ARBA00006739"/>
    </source>
</evidence>
<dbReference type="SUPFAM" id="SSF53448">
    <property type="entry name" value="Nucleotide-diphospho-sugar transferases"/>
    <property type="match status" value="1"/>
</dbReference>
<reference evidence="7 8" key="1">
    <citation type="submission" date="2018-11" db="EMBL/GenBank/DDBJ databases">
        <title>Chitinophaga lutea sp.nov., isolate from arsenic contaminated soil.</title>
        <authorList>
            <person name="Zong Y."/>
        </authorList>
    </citation>
    <scope>NUCLEOTIDE SEQUENCE [LARGE SCALE GENOMIC DNA]</scope>
    <source>
        <strain evidence="7 8">ZY74</strain>
    </source>
</reference>
<protein>
    <submittedName>
        <fullName evidence="7">Glycosyltransferase</fullName>
    </submittedName>
</protein>
<keyword evidence="4" id="KW-0472">Membrane</keyword>
<evidence type="ECO:0000259" key="5">
    <source>
        <dbReference type="Pfam" id="PF00535"/>
    </source>
</evidence>
<keyword evidence="4" id="KW-1133">Transmembrane helix</keyword>
<feature type="transmembrane region" description="Helical" evidence="4">
    <location>
        <begin position="361"/>
        <end position="387"/>
    </location>
</feature>
<gene>
    <name evidence="7" type="ORF">EGT74_07140</name>
</gene>
<dbReference type="CDD" id="cd06423">
    <property type="entry name" value="CESA_like"/>
    <property type="match status" value="1"/>
</dbReference>
<dbReference type="InterPro" id="IPR029044">
    <property type="entry name" value="Nucleotide-diphossugar_trans"/>
</dbReference>
<comment type="caution">
    <text evidence="7">The sequence shown here is derived from an EMBL/GenBank/DDBJ whole genome shotgun (WGS) entry which is preliminary data.</text>
</comment>
<keyword evidence="3 7" id="KW-0808">Transferase</keyword>
<keyword evidence="4" id="KW-0812">Transmembrane</keyword>
<evidence type="ECO:0000259" key="6">
    <source>
        <dbReference type="Pfam" id="PF13632"/>
    </source>
</evidence>
<dbReference type="PANTHER" id="PTHR43630">
    <property type="entry name" value="POLY-BETA-1,6-N-ACETYL-D-GLUCOSAMINE SYNTHASE"/>
    <property type="match status" value="1"/>
</dbReference>
<dbReference type="EMBL" id="RPDH01000001">
    <property type="protein sequence ID" value="RPE13299.1"/>
    <property type="molecule type" value="Genomic_DNA"/>
</dbReference>
<feature type="domain" description="Glycosyltransferase 2-like" evidence="5">
    <location>
        <begin position="64"/>
        <end position="202"/>
    </location>
</feature>
<feature type="transmembrane region" description="Helical" evidence="4">
    <location>
        <begin position="17"/>
        <end position="39"/>
    </location>
</feature>
<evidence type="ECO:0000313" key="8">
    <source>
        <dbReference type="Proteomes" id="UP000278351"/>
    </source>
</evidence>
<dbReference type="RefSeq" id="WP_123845815.1">
    <property type="nucleotide sequence ID" value="NZ_RPDH01000001.1"/>
</dbReference>
<keyword evidence="8" id="KW-1185">Reference proteome</keyword>
<evidence type="ECO:0000256" key="4">
    <source>
        <dbReference type="SAM" id="Phobius"/>
    </source>
</evidence>
<dbReference type="OrthoDB" id="9766299at2"/>
<dbReference type="AlphaFoldDB" id="A0A3N4Q269"/>
<evidence type="ECO:0000256" key="3">
    <source>
        <dbReference type="ARBA" id="ARBA00022679"/>
    </source>
</evidence>
<comment type="similarity">
    <text evidence="1">Belongs to the glycosyltransferase 2 family.</text>
</comment>
<evidence type="ECO:0000256" key="2">
    <source>
        <dbReference type="ARBA" id="ARBA00022676"/>
    </source>
</evidence>
<organism evidence="7 8">
    <name type="scientific">Chitinophaga lutea</name>
    <dbReference type="NCBI Taxonomy" id="2488634"/>
    <lineage>
        <taxon>Bacteria</taxon>
        <taxon>Pseudomonadati</taxon>
        <taxon>Bacteroidota</taxon>
        <taxon>Chitinophagia</taxon>
        <taxon>Chitinophagales</taxon>
        <taxon>Chitinophagaceae</taxon>
        <taxon>Chitinophaga</taxon>
    </lineage>
</organism>
<dbReference type="Gene3D" id="3.90.550.10">
    <property type="entry name" value="Spore Coat Polysaccharide Biosynthesis Protein SpsA, Chain A"/>
    <property type="match status" value="1"/>
</dbReference>
<dbReference type="Pfam" id="PF00535">
    <property type="entry name" value="Glycos_transf_2"/>
    <property type="match status" value="1"/>
</dbReference>
<accession>A0A3N4Q269</accession>
<proteinExistence type="inferred from homology"/>
<feature type="transmembrane region" description="Helical" evidence="4">
    <location>
        <begin position="427"/>
        <end position="450"/>
    </location>
</feature>
<feature type="transmembrane region" description="Helical" evidence="4">
    <location>
        <begin position="393"/>
        <end position="415"/>
    </location>
</feature>
<name>A0A3N4Q269_9BACT</name>